<accession>A0A8C7Y610</accession>
<evidence type="ECO:0000256" key="3">
    <source>
        <dbReference type="ARBA" id="ARBA00022468"/>
    </source>
</evidence>
<sequence>MADDPQRNFRSAYYEKMGFRGVEEKKSLEILLKDNPLGILPPHSDSHALVGGYRREQYQDIKEALEVMRYINSSTPSTLIYLRMFQLENQVLPRCSEMLPPVRNPPVDQVMQTLYQDWSLEALTWRDTTKTNHLVFLNWIMLQYFF</sequence>
<protein>
    <submittedName>
        <fullName evidence="7">TBC1 domain family, member 7</fullName>
    </submittedName>
</protein>
<comment type="subcellular location">
    <subcellularLocation>
        <location evidence="2">Cytoplasmic vesicle</location>
    </subcellularLocation>
    <subcellularLocation>
        <location evidence="1">Endomembrane system</location>
    </subcellularLocation>
</comment>
<evidence type="ECO:0000256" key="1">
    <source>
        <dbReference type="ARBA" id="ARBA00004308"/>
    </source>
</evidence>
<dbReference type="InterPro" id="IPR039842">
    <property type="entry name" value="TBC1D7"/>
</dbReference>
<proteinExistence type="predicted"/>
<evidence type="ECO:0000313" key="8">
    <source>
        <dbReference type="Proteomes" id="UP000694383"/>
    </source>
</evidence>
<reference evidence="7" key="1">
    <citation type="submission" date="2025-08" db="UniProtKB">
        <authorList>
            <consortium name="Ensembl"/>
        </authorList>
    </citation>
    <scope>IDENTIFICATION</scope>
</reference>
<dbReference type="PANTHER" id="PTHR13530:SF3">
    <property type="entry name" value="TBC1 DOMAIN FAMILY MEMBER 7"/>
    <property type="match status" value="1"/>
</dbReference>
<dbReference type="InterPro" id="IPR043039">
    <property type="entry name" value="TBC1D7_dom2"/>
</dbReference>
<keyword evidence="6" id="KW-0968">Cytoplasmic vesicle</keyword>
<reference evidence="7" key="2">
    <citation type="submission" date="2025-09" db="UniProtKB">
        <authorList>
            <consortium name="Ensembl"/>
        </authorList>
    </citation>
    <scope>IDENTIFICATION</scope>
</reference>
<dbReference type="GO" id="GO:0032007">
    <property type="term" value="P:negative regulation of TOR signaling"/>
    <property type="evidence" value="ECO:0007669"/>
    <property type="project" value="TreeGrafter"/>
</dbReference>
<evidence type="ECO:0000256" key="2">
    <source>
        <dbReference type="ARBA" id="ARBA00004541"/>
    </source>
</evidence>
<evidence type="ECO:0000256" key="6">
    <source>
        <dbReference type="ARBA" id="ARBA00023329"/>
    </source>
</evidence>
<keyword evidence="4" id="KW-0963">Cytoplasm</keyword>
<dbReference type="Gene3D" id="1.10.8.680">
    <property type="entry name" value="Ypt/Rab-GAP domain of gyp1p, domain 2"/>
    <property type="match status" value="1"/>
</dbReference>
<evidence type="ECO:0000256" key="4">
    <source>
        <dbReference type="ARBA" id="ARBA00022490"/>
    </source>
</evidence>
<dbReference type="PANTHER" id="PTHR13530">
    <property type="entry name" value="TBC1 DOMAIN FAMILY MEMBER 7"/>
    <property type="match status" value="1"/>
</dbReference>
<dbReference type="Ensembl" id="ENSOSIT00000024062.1">
    <property type="protein sequence ID" value="ENSOSIP00000022781.1"/>
    <property type="gene ID" value="ENSOSIG00000011980.1"/>
</dbReference>
<evidence type="ECO:0000313" key="7">
    <source>
        <dbReference type="Ensembl" id="ENSOSIP00000022781.1"/>
    </source>
</evidence>
<dbReference type="GO" id="GO:0005096">
    <property type="term" value="F:GTPase activator activity"/>
    <property type="evidence" value="ECO:0007669"/>
    <property type="project" value="UniProtKB-KW"/>
</dbReference>
<name>A0A8C7Y610_9TELE</name>
<keyword evidence="8" id="KW-1185">Reference proteome</keyword>
<dbReference type="GeneTree" id="ENSGT00390000009122"/>
<dbReference type="GO" id="GO:0031410">
    <property type="term" value="C:cytoplasmic vesicle"/>
    <property type="evidence" value="ECO:0007669"/>
    <property type="project" value="UniProtKB-SubCell"/>
</dbReference>
<evidence type="ECO:0000256" key="5">
    <source>
        <dbReference type="ARBA" id="ARBA00023136"/>
    </source>
</evidence>
<organism evidence="7 8">
    <name type="scientific">Oryzias sinensis</name>
    <name type="common">Chinese medaka</name>
    <dbReference type="NCBI Taxonomy" id="183150"/>
    <lineage>
        <taxon>Eukaryota</taxon>
        <taxon>Metazoa</taxon>
        <taxon>Chordata</taxon>
        <taxon>Craniata</taxon>
        <taxon>Vertebrata</taxon>
        <taxon>Euteleostomi</taxon>
        <taxon>Actinopterygii</taxon>
        <taxon>Neopterygii</taxon>
        <taxon>Teleostei</taxon>
        <taxon>Neoteleostei</taxon>
        <taxon>Acanthomorphata</taxon>
        <taxon>Ovalentaria</taxon>
        <taxon>Atherinomorphae</taxon>
        <taxon>Beloniformes</taxon>
        <taxon>Adrianichthyidae</taxon>
        <taxon>Oryziinae</taxon>
        <taxon>Oryzias</taxon>
    </lineage>
</organism>
<keyword evidence="3" id="KW-0343">GTPase activation</keyword>
<dbReference type="Proteomes" id="UP000694383">
    <property type="component" value="Unplaced"/>
</dbReference>
<keyword evidence="5" id="KW-0472">Membrane</keyword>
<dbReference type="Gene3D" id="1.10.10.750">
    <property type="entry name" value="Ypt/Rab-GAP domain of gyp1p, domain 1"/>
    <property type="match status" value="1"/>
</dbReference>
<dbReference type="AlphaFoldDB" id="A0A8C7Y610"/>
<dbReference type="GO" id="GO:0012505">
    <property type="term" value="C:endomembrane system"/>
    <property type="evidence" value="ECO:0007669"/>
    <property type="project" value="UniProtKB-SubCell"/>
</dbReference>